<dbReference type="Proteomes" id="UP000887577">
    <property type="component" value="Unplaced"/>
</dbReference>
<evidence type="ECO:0000313" key="1">
    <source>
        <dbReference type="Proteomes" id="UP000887577"/>
    </source>
</evidence>
<protein>
    <submittedName>
        <fullName evidence="2">Uncharacterized protein</fullName>
    </submittedName>
</protein>
<dbReference type="WBParaSite" id="PSU_v2.g15899.t1">
    <property type="protein sequence ID" value="PSU_v2.g15899.t1"/>
    <property type="gene ID" value="PSU_v2.g15899"/>
</dbReference>
<accession>A0A914Y9E1</accession>
<sequence>MSAPNIQNPKHITILVAFDKSKNIRYFGTCKITCNAITKTLEITTTSAENEEHSMISTFNRIFIQKGNALCVNDQTNKTDFMLLFVKNEYCITVFNAINKANAKSSNRAVRTNDTNDDIFKNNFSPDLKAIENQRTGFVELKNIFIDLFNSFEDVERRNYLKMVLPA</sequence>
<reference evidence="2" key="1">
    <citation type="submission" date="2022-11" db="UniProtKB">
        <authorList>
            <consortium name="WormBaseParasite"/>
        </authorList>
    </citation>
    <scope>IDENTIFICATION</scope>
</reference>
<keyword evidence="1" id="KW-1185">Reference proteome</keyword>
<proteinExistence type="predicted"/>
<organism evidence="1 2">
    <name type="scientific">Panagrolaimus superbus</name>
    <dbReference type="NCBI Taxonomy" id="310955"/>
    <lineage>
        <taxon>Eukaryota</taxon>
        <taxon>Metazoa</taxon>
        <taxon>Ecdysozoa</taxon>
        <taxon>Nematoda</taxon>
        <taxon>Chromadorea</taxon>
        <taxon>Rhabditida</taxon>
        <taxon>Tylenchina</taxon>
        <taxon>Panagrolaimomorpha</taxon>
        <taxon>Panagrolaimoidea</taxon>
        <taxon>Panagrolaimidae</taxon>
        <taxon>Panagrolaimus</taxon>
    </lineage>
</organism>
<name>A0A914Y9E1_9BILA</name>
<dbReference type="AlphaFoldDB" id="A0A914Y9E1"/>
<evidence type="ECO:0000313" key="2">
    <source>
        <dbReference type="WBParaSite" id="PSU_v2.g15899.t1"/>
    </source>
</evidence>